<protein>
    <submittedName>
        <fullName evidence="17">Uncharacterized protein</fullName>
    </submittedName>
</protein>
<dbReference type="PANTHER" id="PTHR37984:SF5">
    <property type="entry name" value="PROTEIN NYNRIN-LIKE"/>
    <property type="match status" value="1"/>
</dbReference>
<name>A0A4V4NFN9_9ASCO</name>
<dbReference type="GO" id="GO:0004523">
    <property type="term" value="F:RNA-DNA hybrid ribonuclease activity"/>
    <property type="evidence" value="ECO:0007669"/>
    <property type="project" value="UniProtKB-EC"/>
</dbReference>
<organism evidence="17 18">
    <name type="scientific">Pichia inconspicua</name>
    <dbReference type="NCBI Taxonomy" id="52247"/>
    <lineage>
        <taxon>Eukaryota</taxon>
        <taxon>Fungi</taxon>
        <taxon>Dikarya</taxon>
        <taxon>Ascomycota</taxon>
        <taxon>Saccharomycotina</taxon>
        <taxon>Pichiomycetes</taxon>
        <taxon>Pichiales</taxon>
        <taxon>Pichiaceae</taxon>
        <taxon>Pichia</taxon>
    </lineage>
</organism>
<evidence type="ECO:0000256" key="4">
    <source>
        <dbReference type="ARBA" id="ARBA00022490"/>
    </source>
</evidence>
<dbReference type="GO" id="GO:0005737">
    <property type="term" value="C:cytoplasm"/>
    <property type="evidence" value="ECO:0007669"/>
    <property type="project" value="UniProtKB-SubCell"/>
</dbReference>
<comment type="caution">
    <text evidence="17">The sequence shown here is derived from an EMBL/GenBank/DDBJ whole genome shotgun (WGS) entry which is preliminary data.</text>
</comment>
<dbReference type="InterPro" id="IPR050951">
    <property type="entry name" value="Retrovirus_Pol_polyprotein"/>
</dbReference>
<sequence>MSKATQETSPPKGLTNEMVDYMMLKMRDMIIGIYNEGAGNLSEQFALHVAQEKENVLHQIDQHALNVSDQIVEHSDAILAVNKRIKKIEADKDDFKKSEEAIMRLVKEKMAEVHQKNQGGLSVEEKEELWKQIKDCHSLLDVFHENFEAKTGALDEKADVIQKEVEDLAAAAQKEFDQQRQAKDSEWQYMMAKMHQLETEMHAVKATSLKENNNCNPTLTEIVKTYFPLLMLEQRAEVKIAALNTPPDRSAVSRAMRNSRLNKKADVGSVYSTLLTQQKLLLNCGIPINEWSYYTAQDGLDNTFSLSYGSISSYDELLWAILQPLDLESYKSKVKLELKDFKYETPFLQNFYLNYIQRAAEVGFVDIAPFWIRDRLIKDLQSVGKNEWISQVENLRTLNQLMDVIQRFPRTVKRPTGESATTALEFQYVNHRSVTKARAPKNSFPVKRDNQSERFTKKRTTYWCRNCSCDSCLTCQRKHKYKQNARGKSTRTRFNQLEADGIEEIEGEYFVEVKDICPRIKFNLLSIDAEKEGVSSDEEHYDGYEDVFTDYQDEAAEEIPEDDNGMDEARQRASESLVYETLLKELPSFIELIEQRPADTTYAVAAAFGDVQQCKEIAKLKIEFAKNVCLEADFIIIPEAKRDKRVILGLPLLHKLNYRLDKDAQYLTLADKEYRLDAFNIYFNAHEVMDSVGIIDEYAKKYPVLFSSQVARKPKHNFEYQVVLEGFDFKTARPFYANTIQAEHIKKFLNDALENEVLAEIVDDTTPIALAPVFPIQQQSGKVRNFSSLDLCSAYYNVPLSEKGSRIGITTIYGNYEFKKLPFGLASAPAVFTRFMRYVLKDLEFDPTTDFIQCYLDDIIVASVDQKSHKRMLDRIFALMNQYDLRLTVSKVQLFRNSIEFLGYVIRDGKRFPSPDKTSAIEAWKMPKTPKDWYSFIGFVNFLANFIPDSAYWLKPLYEYYHFCKNKKNEGRDSPVSEEILLQHFNHLKEAVKASVGLQLFDPTEEVVILTDASDLGIGAIILQPYLQDKSQLVPIQFYSKSFNPTQQRYSTLERELYGILVALSCNYLLLSHKITIYTDHQALVSISNKSNMLNTRVLRFIETLSTYPITIKYIQGKKNIADFLSRFYVDKQPLLDRNDFHNSLVDVRFDVLTLESYPKMSHLNDDDMNKIADILQEQTPIPKKYEKIIDYFLWYEDKLWLLLEQQLLEVIDFAECRKFMVEEHEDKHGSPMVLMDILQDTGKFHPQRQVIAMDVVKNCTQCDLFARFQEIPAPYQLVKTPEMGSVWHIDFVGPLNAVFDVDLPDEAVRYILVAVEYASGFCVALPTTYMTAKVVNRFLTQLMMFFPILNFVVSDNAQNFIGSEVQSYVRDCVERVNGILKKHLKQLDPKLSNWQLFLFQVVKAYNNTQNIFNTTPSQLFFGTPSKINIENGSLKRLMLQVYKDYPLTVHESDATILRLHMLTEVKALREKVVSKRHAARSALKLLNDPSANNNSYTVGEFVYVKKMSKKKKTDPSYEGPFIVQDVGPKNSYKISDLHGKTLKYSFNLSHLRPAFQHYGTPFRTIADFTETFGTDQRQTFSDFFTPFSK</sequence>
<dbReference type="EMBL" id="SELW01000413">
    <property type="protein sequence ID" value="TID28242.1"/>
    <property type="molecule type" value="Genomic_DNA"/>
</dbReference>
<evidence type="ECO:0000256" key="8">
    <source>
        <dbReference type="ARBA" id="ARBA00022759"/>
    </source>
</evidence>
<evidence type="ECO:0000313" key="18">
    <source>
        <dbReference type="Proteomes" id="UP000307173"/>
    </source>
</evidence>
<evidence type="ECO:0000256" key="3">
    <source>
        <dbReference type="ARBA" id="ARBA00004496"/>
    </source>
</evidence>
<keyword evidence="6" id="KW-0548">Nucleotidyltransferase</keyword>
<accession>A0A4V4NFN9</accession>
<keyword evidence="8" id="KW-0255">Endonuclease</keyword>
<evidence type="ECO:0000313" key="17">
    <source>
        <dbReference type="EMBL" id="TID28242.1"/>
    </source>
</evidence>
<dbReference type="PROSITE" id="PS50878">
    <property type="entry name" value="RT_POL"/>
    <property type="match status" value="1"/>
</dbReference>
<dbReference type="InterPro" id="IPR001584">
    <property type="entry name" value="Integrase_cat-core"/>
</dbReference>
<feature type="domain" description="Integrase catalytic" evidence="16">
    <location>
        <begin position="1278"/>
        <end position="1371"/>
    </location>
</feature>
<dbReference type="CDD" id="cd01647">
    <property type="entry name" value="RT_LTR"/>
    <property type="match status" value="1"/>
</dbReference>
<dbReference type="PANTHER" id="PTHR37984">
    <property type="entry name" value="PROTEIN CBG26694"/>
    <property type="match status" value="1"/>
</dbReference>
<gene>
    <name evidence="17" type="ORF">CANINC_002603</name>
</gene>
<feature type="domain" description="Reverse transcriptase" evidence="15">
    <location>
        <begin position="694"/>
        <end position="906"/>
    </location>
</feature>
<evidence type="ECO:0000256" key="12">
    <source>
        <dbReference type="ARBA" id="ARBA00023242"/>
    </source>
</evidence>
<evidence type="ECO:0000256" key="11">
    <source>
        <dbReference type="ARBA" id="ARBA00022918"/>
    </source>
</evidence>
<dbReference type="GO" id="GO:0003964">
    <property type="term" value="F:RNA-directed DNA polymerase activity"/>
    <property type="evidence" value="ECO:0007669"/>
    <property type="project" value="UniProtKB-KW"/>
</dbReference>
<keyword evidence="11" id="KW-0695">RNA-directed DNA polymerase</keyword>
<evidence type="ECO:0000259" key="15">
    <source>
        <dbReference type="PROSITE" id="PS50878"/>
    </source>
</evidence>
<dbReference type="SUPFAM" id="SSF53098">
    <property type="entry name" value="Ribonuclease H-like"/>
    <property type="match status" value="1"/>
</dbReference>
<dbReference type="Gene3D" id="3.30.420.10">
    <property type="entry name" value="Ribonuclease H-like superfamily/Ribonuclease H"/>
    <property type="match status" value="1"/>
</dbReference>
<dbReference type="Proteomes" id="UP000307173">
    <property type="component" value="Unassembled WGS sequence"/>
</dbReference>
<dbReference type="Pfam" id="PF17917">
    <property type="entry name" value="RT_RNaseH"/>
    <property type="match status" value="1"/>
</dbReference>
<dbReference type="Gene3D" id="3.10.10.10">
    <property type="entry name" value="HIV Type 1 Reverse Transcriptase, subunit A, domain 1"/>
    <property type="match status" value="1"/>
</dbReference>
<evidence type="ECO:0000259" key="16">
    <source>
        <dbReference type="PROSITE" id="PS50994"/>
    </source>
</evidence>
<dbReference type="InterPro" id="IPR043128">
    <property type="entry name" value="Rev_trsase/Diguanyl_cyclase"/>
</dbReference>
<evidence type="ECO:0000256" key="1">
    <source>
        <dbReference type="ARBA" id="ARBA00000077"/>
    </source>
</evidence>
<dbReference type="GO" id="GO:0015074">
    <property type="term" value="P:DNA integration"/>
    <property type="evidence" value="ECO:0007669"/>
    <property type="project" value="InterPro"/>
</dbReference>
<evidence type="ECO:0000256" key="10">
    <source>
        <dbReference type="ARBA" id="ARBA00022884"/>
    </source>
</evidence>
<dbReference type="InterPro" id="IPR043502">
    <property type="entry name" value="DNA/RNA_pol_sf"/>
</dbReference>
<keyword evidence="10" id="KW-0694">RNA-binding</keyword>
<comment type="function">
    <text evidence="13">Reverse transcriptase/ribonuclease H (RT) is a multifunctional enzyme that catalyzes the conversion of the retro-elements RNA genome into dsDNA within the VLP. The enzyme displays a DNA polymerase activity that can copy either DNA or RNA templates, and a ribonuclease H (RNase H) activity that cleaves the RNA strand of RNA-DNA heteroduplexes during plus-strand synthesis and hydrolyzes RNA primers. The conversion leads to a linear dsDNA copy of the retrotransposon that includes long terminal repeats (LTRs) at both ends.</text>
</comment>
<comment type="function">
    <text evidence="14">Integrase (IN) targets the VLP to the nucleus, where a subparticle preintegration complex (PIC) containing at least integrase and the newly synthesized dsDNA copy of the retrotransposon must transit the nuclear membrane. Once in the nucleus, integrase performs the integration of the dsDNA into the host genome.</text>
</comment>
<comment type="subcellular location">
    <subcellularLocation>
        <location evidence="3">Cytoplasm</location>
    </subcellularLocation>
    <subcellularLocation>
        <location evidence="2">Nucleus</location>
    </subcellularLocation>
</comment>
<dbReference type="InterPro" id="IPR012337">
    <property type="entry name" value="RNaseH-like_sf"/>
</dbReference>
<evidence type="ECO:0000256" key="14">
    <source>
        <dbReference type="ARBA" id="ARBA00025615"/>
    </source>
</evidence>
<dbReference type="InterPro" id="IPR041373">
    <property type="entry name" value="RT_RNaseH"/>
</dbReference>
<dbReference type="InterPro" id="IPR000477">
    <property type="entry name" value="RT_dom"/>
</dbReference>
<reference evidence="17 18" key="1">
    <citation type="journal article" date="2019" name="Front. Genet.">
        <title>Whole-Genome Sequencing of the Opportunistic Yeast Pathogen Candida inconspicua Uncovers Its Hybrid Origin.</title>
        <authorList>
            <person name="Mixao V."/>
            <person name="Hansen A.P."/>
            <person name="Saus E."/>
            <person name="Boekhout T."/>
            <person name="Lass-Florl C."/>
            <person name="Gabaldon T."/>
        </authorList>
    </citation>
    <scope>NUCLEOTIDE SEQUENCE [LARGE SCALE GENOMIC DNA]</scope>
    <source>
        <strain evidence="17 18">CBS 180</strain>
    </source>
</reference>
<evidence type="ECO:0000256" key="7">
    <source>
        <dbReference type="ARBA" id="ARBA00022722"/>
    </source>
</evidence>
<keyword evidence="4" id="KW-0963">Cytoplasm</keyword>
<keyword evidence="18" id="KW-1185">Reference proteome</keyword>
<dbReference type="OrthoDB" id="4096693at2759"/>
<dbReference type="InterPro" id="IPR036397">
    <property type="entry name" value="RNaseH_sf"/>
</dbReference>
<keyword evidence="12" id="KW-0539">Nucleus</keyword>
<dbReference type="SUPFAM" id="SSF56672">
    <property type="entry name" value="DNA/RNA polymerases"/>
    <property type="match status" value="1"/>
</dbReference>
<evidence type="ECO:0000256" key="2">
    <source>
        <dbReference type="ARBA" id="ARBA00004123"/>
    </source>
</evidence>
<keyword evidence="7" id="KW-0540">Nuclease</keyword>
<dbReference type="Pfam" id="PF00078">
    <property type="entry name" value="RVT_1"/>
    <property type="match status" value="1"/>
</dbReference>
<evidence type="ECO:0000256" key="9">
    <source>
        <dbReference type="ARBA" id="ARBA00022801"/>
    </source>
</evidence>
<keyword evidence="5" id="KW-0808">Transferase</keyword>
<dbReference type="Gene3D" id="3.30.70.270">
    <property type="match status" value="2"/>
</dbReference>
<comment type="catalytic activity">
    <reaction evidence="1">
        <text>Endonucleolytic cleavage to 5'-phosphomonoester.</text>
        <dbReference type="EC" id="3.1.26.4"/>
    </reaction>
</comment>
<dbReference type="PROSITE" id="PS50994">
    <property type="entry name" value="INTEGRASE"/>
    <property type="match status" value="1"/>
</dbReference>
<dbReference type="GO" id="GO:0003723">
    <property type="term" value="F:RNA binding"/>
    <property type="evidence" value="ECO:0007669"/>
    <property type="project" value="UniProtKB-KW"/>
</dbReference>
<proteinExistence type="predicted"/>
<dbReference type="CDD" id="cd09274">
    <property type="entry name" value="RNase_HI_RT_Ty3"/>
    <property type="match status" value="1"/>
</dbReference>
<evidence type="ECO:0000256" key="6">
    <source>
        <dbReference type="ARBA" id="ARBA00022695"/>
    </source>
</evidence>
<evidence type="ECO:0000256" key="5">
    <source>
        <dbReference type="ARBA" id="ARBA00022679"/>
    </source>
</evidence>
<dbReference type="GO" id="GO:0005634">
    <property type="term" value="C:nucleus"/>
    <property type="evidence" value="ECO:0007669"/>
    <property type="project" value="UniProtKB-SubCell"/>
</dbReference>
<keyword evidence="9" id="KW-0378">Hydrolase</keyword>
<evidence type="ECO:0000256" key="13">
    <source>
        <dbReference type="ARBA" id="ARBA00025590"/>
    </source>
</evidence>
<dbReference type="STRING" id="52247.A0A4V4NFN9"/>